<dbReference type="PANTHER" id="PTHR21179:SF1">
    <property type="entry name" value="KAZ1-TYPE SERINE PROTEASE INHIBITOR-LIKE PROTEIN TYPE EPSILON-RELATED"/>
    <property type="match status" value="1"/>
</dbReference>
<dbReference type="AlphaFoldDB" id="A0A6I9W987"/>
<organism evidence="3 4">
    <name type="scientific">Pogonomyrmex barbatus</name>
    <name type="common">red harvester ant</name>
    <dbReference type="NCBI Taxonomy" id="144034"/>
    <lineage>
        <taxon>Eukaryota</taxon>
        <taxon>Metazoa</taxon>
        <taxon>Ecdysozoa</taxon>
        <taxon>Arthropoda</taxon>
        <taxon>Hexapoda</taxon>
        <taxon>Insecta</taxon>
        <taxon>Pterygota</taxon>
        <taxon>Neoptera</taxon>
        <taxon>Endopterygota</taxon>
        <taxon>Hymenoptera</taxon>
        <taxon>Apocrita</taxon>
        <taxon>Aculeata</taxon>
        <taxon>Formicoidea</taxon>
        <taxon>Formicidae</taxon>
        <taxon>Myrmicinae</taxon>
        <taxon>Pogonomyrmex</taxon>
    </lineage>
</organism>
<dbReference type="SMART" id="SM00280">
    <property type="entry name" value="KAZAL"/>
    <property type="match status" value="1"/>
</dbReference>
<sequence>MKYVYAVVQVLTLIWLVALAFPQRDPSNGIDTDSIIFMNDETSITTSTTPSTTQGTTNCPCVATAEYNPVCGSDNVTYWNMGRFNCAKSCNPRLTIRIIRACEPYIQQSSN</sequence>
<dbReference type="InterPro" id="IPR036058">
    <property type="entry name" value="Kazal_dom_sf"/>
</dbReference>
<dbReference type="KEGG" id="pbar:105425966"/>
<keyword evidence="1" id="KW-0732">Signal</keyword>
<dbReference type="PROSITE" id="PS51465">
    <property type="entry name" value="KAZAL_2"/>
    <property type="match status" value="1"/>
</dbReference>
<dbReference type="RefSeq" id="XP_011635300.1">
    <property type="nucleotide sequence ID" value="XM_011636998.2"/>
</dbReference>
<gene>
    <name evidence="4" type="primary">LOC105425966</name>
</gene>
<dbReference type="CDD" id="cd00104">
    <property type="entry name" value="KAZAL_FS"/>
    <property type="match status" value="1"/>
</dbReference>
<proteinExistence type="predicted"/>
<dbReference type="InterPro" id="IPR039932">
    <property type="entry name" value="Spink4-like"/>
</dbReference>
<dbReference type="SUPFAM" id="SSF100895">
    <property type="entry name" value="Kazal-type serine protease inhibitors"/>
    <property type="match status" value="1"/>
</dbReference>
<dbReference type="GeneID" id="105425966"/>
<evidence type="ECO:0000313" key="3">
    <source>
        <dbReference type="Proteomes" id="UP000504615"/>
    </source>
</evidence>
<dbReference type="PANTHER" id="PTHR21179">
    <property type="entry name" value="SERINE-TYPE ENDOPEPTIDASE INHIBITOR"/>
    <property type="match status" value="1"/>
</dbReference>
<feature type="signal peptide" evidence="1">
    <location>
        <begin position="1"/>
        <end position="20"/>
    </location>
</feature>
<feature type="domain" description="Kazal-like" evidence="2">
    <location>
        <begin position="53"/>
        <end position="104"/>
    </location>
</feature>
<evidence type="ECO:0000259" key="2">
    <source>
        <dbReference type="PROSITE" id="PS51465"/>
    </source>
</evidence>
<name>A0A6I9W987_9HYME</name>
<evidence type="ECO:0000313" key="4">
    <source>
        <dbReference type="RefSeq" id="XP_011635300.1"/>
    </source>
</evidence>
<dbReference type="OrthoDB" id="126772at2759"/>
<dbReference type="InterPro" id="IPR002350">
    <property type="entry name" value="Kazal_dom"/>
</dbReference>
<dbReference type="Pfam" id="PF00050">
    <property type="entry name" value="Kazal_1"/>
    <property type="match status" value="1"/>
</dbReference>
<dbReference type="GO" id="GO:0004867">
    <property type="term" value="F:serine-type endopeptidase inhibitor activity"/>
    <property type="evidence" value="ECO:0007669"/>
    <property type="project" value="InterPro"/>
</dbReference>
<accession>A0A6I9W987</accession>
<keyword evidence="3" id="KW-1185">Reference proteome</keyword>
<feature type="chain" id="PRO_5027065610" evidence="1">
    <location>
        <begin position="21"/>
        <end position="111"/>
    </location>
</feature>
<dbReference type="Proteomes" id="UP000504615">
    <property type="component" value="Unplaced"/>
</dbReference>
<evidence type="ECO:0000256" key="1">
    <source>
        <dbReference type="SAM" id="SignalP"/>
    </source>
</evidence>
<dbReference type="Gene3D" id="3.30.60.30">
    <property type="match status" value="1"/>
</dbReference>
<protein>
    <submittedName>
        <fullName evidence="4">Uncharacterized protein LOC105425966</fullName>
    </submittedName>
</protein>
<reference evidence="4" key="1">
    <citation type="submission" date="2025-08" db="UniProtKB">
        <authorList>
            <consortium name="RefSeq"/>
        </authorList>
    </citation>
    <scope>IDENTIFICATION</scope>
</reference>